<organism evidence="3 4">
    <name type="scientific">Naumannella cuiyingiana</name>
    <dbReference type="NCBI Taxonomy" id="1347891"/>
    <lineage>
        <taxon>Bacteria</taxon>
        <taxon>Bacillati</taxon>
        <taxon>Actinomycetota</taxon>
        <taxon>Actinomycetes</taxon>
        <taxon>Propionibacteriales</taxon>
        <taxon>Propionibacteriaceae</taxon>
        <taxon>Naumannella</taxon>
    </lineage>
</organism>
<evidence type="ECO:0000256" key="1">
    <source>
        <dbReference type="SAM" id="Phobius"/>
    </source>
</evidence>
<accession>A0A7Z0D6S0</accession>
<evidence type="ECO:0000313" key="4">
    <source>
        <dbReference type="Proteomes" id="UP000527616"/>
    </source>
</evidence>
<dbReference type="AlphaFoldDB" id="A0A7Z0D6S0"/>
<evidence type="ECO:0000259" key="2">
    <source>
        <dbReference type="Pfam" id="PF19803"/>
    </source>
</evidence>
<dbReference type="EMBL" id="JACBZS010000001">
    <property type="protein sequence ID" value="NYI69879.1"/>
    <property type="molecule type" value="Genomic_DNA"/>
</dbReference>
<dbReference type="InterPro" id="IPR046253">
    <property type="entry name" value="DUF6286"/>
</dbReference>
<keyword evidence="1" id="KW-0812">Transmembrane</keyword>
<keyword evidence="1" id="KW-0472">Membrane</keyword>
<keyword evidence="4" id="KW-1185">Reference proteome</keyword>
<keyword evidence="1" id="KW-1133">Transmembrane helix</keyword>
<protein>
    <recommendedName>
        <fullName evidence="2">DUF6286 domain-containing protein</fullName>
    </recommendedName>
</protein>
<name>A0A7Z0D6S0_9ACTN</name>
<dbReference type="RefSeq" id="WP_179443899.1">
    <property type="nucleotide sequence ID" value="NZ_JACBZS010000001.1"/>
</dbReference>
<dbReference type="Pfam" id="PF19803">
    <property type="entry name" value="DUF6286"/>
    <property type="match status" value="1"/>
</dbReference>
<feature type="domain" description="DUF6286" evidence="2">
    <location>
        <begin position="73"/>
        <end position="181"/>
    </location>
</feature>
<evidence type="ECO:0000313" key="3">
    <source>
        <dbReference type="EMBL" id="NYI69879.1"/>
    </source>
</evidence>
<dbReference type="Proteomes" id="UP000527616">
    <property type="component" value="Unassembled WGS sequence"/>
</dbReference>
<feature type="transmembrane region" description="Helical" evidence="1">
    <location>
        <begin position="61"/>
        <end position="83"/>
    </location>
</feature>
<reference evidence="3 4" key="1">
    <citation type="submission" date="2020-07" db="EMBL/GenBank/DDBJ databases">
        <title>Sequencing the genomes of 1000 actinobacteria strains.</title>
        <authorList>
            <person name="Klenk H.-P."/>
        </authorList>
    </citation>
    <scope>NUCLEOTIDE SEQUENCE [LARGE SCALE GENOMIC DNA]</scope>
    <source>
        <strain evidence="3 4">DSM 103164</strain>
    </source>
</reference>
<proteinExistence type="predicted"/>
<sequence length="185" mass="19289">MARSSMIRHAQRRTPAIIVAVLLAGLGFVAAWAGIEASITRNLPSWLAWLPQRLQDTSWFSPSIIVASVLAVLLGLLLIVLAVKPGATSALAVRPPQDPEAIASSDVALARSALARISGARAAQIDGVDGVSVSAGARSVRLIVKTAAADPTAVRTAVTEQVQERLDGIGFVRTPKVSTTARRTA</sequence>
<gene>
    <name evidence="3" type="ORF">GGQ54_000439</name>
</gene>
<comment type="caution">
    <text evidence="3">The sequence shown here is derived from an EMBL/GenBank/DDBJ whole genome shotgun (WGS) entry which is preliminary data.</text>
</comment>